<dbReference type="Pfam" id="PF12763">
    <property type="entry name" value="EH"/>
    <property type="match status" value="3"/>
</dbReference>
<evidence type="ECO:0000313" key="6">
    <source>
        <dbReference type="Proteomes" id="UP000623467"/>
    </source>
</evidence>
<evidence type="ECO:0000313" key="5">
    <source>
        <dbReference type="EMBL" id="KAF7355023.1"/>
    </source>
</evidence>
<organism evidence="5 6">
    <name type="scientific">Mycena sanguinolenta</name>
    <dbReference type="NCBI Taxonomy" id="230812"/>
    <lineage>
        <taxon>Eukaryota</taxon>
        <taxon>Fungi</taxon>
        <taxon>Dikarya</taxon>
        <taxon>Basidiomycota</taxon>
        <taxon>Agaricomycotina</taxon>
        <taxon>Agaricomycetes</taxon>
        <taxon>Agaricomycetidae</taxon>
        <taxon>Agaricales</taxon>
        <taxon>Marasmiineae</taxon>
        <taxon>Mycenaceae</taxon>
        <taxon>Mycena</taxon>
    </lineage>
</organism>
<dbReference type="OrthoDB" id="524326at2759"/>
<feature type="compositionally biased region" description="Polar residues" evidence="2">
    <location>
        <begin position="390"/>
        <end position="412"/>
    </location>
</feature>
<feature type="domain" description="EH" evidence="3">
    <location>
        <begin position="10"/>
        <end position="89"/>
    </location>
</feature>
<feature type="domain" description="EH" evidence="3">
    <location>
        <begin position="141"/>
        <end position="231"/>
    </location>
</feature>
<feature type="region of interest" description="Disordered" evidence="2">
    <location>
        <begin position="373"/>
        <end position="497"/>
    </location>
</feature>
<dbReference type="PANTHER" id="PTHR11216">
    <property type="entry name" value="EH DOMAIN"/>
    <property type="match status" value="1"/>
</dbReference>
<dbReference type="InterPro" id="IPR000261">
    <property type="entry name" value="EH_dom"/>
</dbReference>
<keyword evidence="1" id="KW-0175">Coiled coil</keyword>
<feature type="compositionally biased region" description="Polar residues" evidence="2">
    <location>
        <begin position="422"/>
        <end position="431"/>
    </location>
</feature>
<dbReference type="GO" id="GO:0005737">
    <property type="term" value="C:cytoplasm"/>
    <property type="evidence" value="ECO:0007669"/>
    <property type="project" value="TreeGrafter"/>
</dbReference>
<evidence type="ECO:0000256" key="1">
    <source>
        <dbReference type="SAM" id="Coils"/>
    </source>
</evidence>
<dbReference type="CDD" id="cd00052">
    <property type="entry name" value="EH"/>
    <property type="match status" value="2"/>
</dbReference>
<gene>
    <name evidence="5" type="ORF">MSAN_01417800</name>
</gene>
<feature type="domain" description="EF-hand" evidence="4">
    <location>
        <begin position="336"/>
        <end position="371"/>
    </location>
</feature>
<feature type="coiled-coil region" evidence="1">
    <location>
        <begin position="505"/>
        <end position="728"/>
    </location>
</feature>
<dbReference type="PROSITE" id="PS50222">
    <property type="entry name" value="EF_HAND_2"/>
    <property type="match status" value="1"/>
</dbReference>
<sequence length="752" mass="82885">MATFIPSTDEDALVSQLFARGAPHKLGVLTGEVALELFHKTNLPIEVLSDIWTIADKEGHGWLTQTQTAVALRLIGWAQSGVKATPELLDKPGPLANFSDAPSTQGASSDVPPTPPPKPPPPAIAGPSKTSAPIPPLTPTDKAKFQRLFASSGPVNGWIDGDRAREIFSKSKLAIEPLSQIWELADIERRGALDLKGFTIALHLIQGLMNNQFSTVPPFLPNELYEQAAAPVPEPSSPLSPLSMSPPSTTFSNHPQSPSTASSSNQYLSVQTDLRSRSVPPALPSRHSGQSRQVPDWDIPADVRAISDRQFDALDPLKSGFIHDNISLPLLLRSKLPPDEVAQIWALADHNNDGKLTRDGFAVALFLIDERRRGKPIPSSPPPFMKTADVPQSNGKQRQSQYIAEQPVNGQLSPPPSPPTIPHTNGKQRQSMYLPEKPVSVNGQLSPPPSPNLHRQPSHLRYPSLPTQSTNVRFSSLWTPNNFPGSPSSPPPMPMRPPMPPPDTVAQLTRQVQEMQEMITQLRRSHVEKATTIANLSQENGSLRAVVEELQVQLASHDHESQKAVHEVLVKENEALQKLVEELNRTVQDLQLASSNVEMQRIQYEDLVRENERLNECVREMRESTTQLPWSGGDSELQTLINEDLARENARLRTEAREMQENVAQLQEATSGYEEQRRVNAELAEESERRQGMIQALQTNLDAQRTEVGQLTREVARLKTQLRAANTRAAPIRGDTMDLPPPAYDELGTIVV</sequence>
<accession>A0A8H6Y696</accession>
<proteinExistence type="predicted"/>
<keyword evidence="6" id="KW-1185">Reference proteome</keyword>
<dbReference type="SUPFAM" id="SSF47473">
    <property type="entry name" value="EF-hand"/>
    <property type="match status" value="3"/>
</dbReference>
<feature type="compositionally biased region" description="Pro residues" evidence="2">
    <location>
        <begin position="112"/>
        <end position="124"/>
    </location>
</feature>
<feature type="domain" description="EH" evidence="3">
    <location>
        <begin position="303"/>
        <end position="383"/>
    </location>
</feature>
<dbReference type="GO" id="GO:0005509">
    <property type="term" value="F:calcium ion binding"/>
    <property type="evidence" value="ECO:0007669"/>
    <property type="project" value="InterPro"/>
</dbReference>
<name>A0A8H6Y696_9AGAR</name>
<feature type="compositionally biased region" description="Low complexity" evidence="2">
    <location>
        <begin position="239"/>
        <end position="252"/>
    </location>
</feature>
<feature type="region of interest" description="Disordered" evidence="2">
    <location>
        <begin position="277"/>
        <end position="296"/>
    </location>
</feature>
<reference evidence="5" key="1">
    <citation type="submission" date="2020-05" db="EMBL/GenBank/DDBJ databases">
        <title>Mycena genomes resolve the evolution of fungal bioluminescence.</title>
        <authorList>
            <person name="Tsai I.J."/>
        </authorList>
    </citation>
    <scope>NUCLEOTIDE SEQUENCE</scope>
    <source>
        <strain evidence="5">160909Yilan</strain>
    </source>
</reference>
<feature type="compositionally biased region" description="Polar residues" evidence="2">
    <location>
        <begin position="465"/>
        <end position="483"/>
    </location>
</feature>
<feature type="region of interest" description="Disordered" evidence="2">
    <location>
        <begin position="86"/>
        <end position="137"/>
    </location>
</feature>
<dbReference type="Gene3D" id="1.10.238.10">
    <property type="entry name" value="EF-hand"/>
    <property type="match status" value="3"/>
</dbReference>
<dbReference type="PROSITE" id="PS50031">
    <property type="entry name" value="EH"/>
    <property type="match status" value="3"/>
</dbReference>
<feature type="compositionally biased region" description="Polar residues" evidence="2">
    <location>
        <begin position="253"/>
        <end position="268"/>
    </location>
</feature>
<dbReference type="AlphaFoldDB" id="A0A8H6Y696"/>
<evidence type="ECO:0000259" key="3">
    <source>
        <dbReference type="PROSITE" id="PS50031"/>
    </source>
</evidence>
<protein>
    <submittedName>
        <fullName evidence="5">Uncharacterized protein</fullName>
    </submittedName>
</protein>
<dbReference type="EMBL" id="JACAZH010000011">
    <property type="protein sequence ID" value="KAF7355023.1"/>
    <property type="molecule type" value="Genomic_DNA"/>
</dbReference>
<dbReference type="GO" id="GO:0016197">
    <property type="term" value="P:endosomal transport"/>
    <property type="evidence" value="ECO:0007669"/>
    <property type="project" value="TreeGrafter"/>
</dbReference>
<comment type="caution">
    <text evidence="5">The sequence shown here is derived from an EMBL/GenBank/DDBJ whole genome shotgun (WGS) entry which is preliminary data.</text>
</comment>
<evidence type="ECO:0000256" key="2">
    <source>
        <dbReference type="SAM" id="MobiDB-lite"/>
    </source>
</evidence>
<dbReference type="GO" id="GO:0005886">
    <property type="term" value="C:plasma membrane"/>
    <property type="evidence" value="ECO:0007669"/>
    <property type="project" value="TreeGrafter"/>
</dbReference>
<dbReference type="InterPro" id="IPR002048">
    <property type="entry name" value="EF_hand_dom"/>
</dbReference>
<dbReference type="Proteomes" id="UP000623467">
    <property type="component" value="Unassembled WGS sequence"/>
</dbReference>
<dbReference type="SMART" id="SM00027">
    <property type="entry name" value="EH"/>
    <property type="match status" value="3"/>
</dbReference>
<evidence type="ECO:0000259" key="4">
    <source>
        <dbReference type="PROSITE" id="PS50222"/>
    </source>
</evidence>
<dbReference type="GO" id="GO:0006897">
    <property type="term" value="P:endocytosis"/>
    <property type="evidence" value="ECO:0007669"/>
    <property type="project" value="TreeGrafter"/>
</dbReference>
<feature type="region of interest" description="Disordered" evidence="2">
    <location>
        <begin position="230"/>
        <end position="268"/>
    </location>
</feature>
<feature type="compositionally biased region" description="Pro residues" evidence="2">
    <location>
        <begin position="487"/>
        <end position="497"/>
    </location>
</feature>
<dbReference type="InterPro" id="IPR011992">
    <property type="entry name" value="EF-hand-dom_pair"/>
</dbReference>